<accession>X1E360</accession>
<evidence type="ECO:0000313" key="1">
    <source>
        <dbReference type="EMBL" id="GAH14855.1"/>
    </source>
</evidence>
<comment type="caution">
    <text evidence="1">The sequence shown here is derived from an EMBL/GenBank/DDBJ whole genome shotgun (WGS) entry which is preliminary data.</text>
</comment>
<organism evidence="1">
    <name type="scientific">marine sediment metagenome</name>
    <dbReference type="NCBI Taxonomy" id="412755"/>
    <lineage>
        <taxon>unclassified sequences</taxon>
        <taxon>metagenomes</taxon>
        <taxon>ecological metagenomes</taxon>
    </lineage>
</organism>
<name>X1E360_9ZZZZ</name>
<protein>
    <submittedName>
        <fullName evidence="1">Uncharacterized protein</fullName>
    </submittedName>
</protein>
<dbReference type="AlphaFoldDB" id="X1E360"/>
<proteinExistence type="predicted"/>
<reference evidence="1" key="1">
    <citation type="journal article" date="2014" name="Front. Microbiol.">
        <title>High frequency of phylogenetically diverse reductive dehalogenase-homologous genes in deep subseafloor sedimentary metagenomes.</title>
        <authorList>
            <person name="Kawai M."/>
            <person name="Futagami T."/>
            <person name="Toyoda A."/>
            <person name="Takaki Y."/>
            <person name="Nishi S."/>
            <person name="Hori S."/>
            <person name="Arai W."/>
            <person name="Tsubouchi T."/>
            <person name="Morono Y."/>
            <person name="Uchiyama I."/>
            <person name="Ito T."/>
            <person name="Fujiyama A."/>
            <person name="Inagaki F."/>
            <person name="Takami H."/>
        </authorList>
    </citation>
    <scope>NUCLEOTIDE SEQUENCE</scope>
    <source>
        <strain evidence="1">Expedition CK06-06</strain>
    </source>
</reference>
<sequence>FMKNRGKLVGIGTIDELRQQADKVGASLEDVFLRLTEQDSSVENIVKKLRKSYKKKIEEMA</sequence>
<gene>
    <name evidence="1" type="ORF">S01H4_60235</name>
</gene>
<dbReference type="EMBL" id="BART01035474">
    <property type="protein sequence ID" value="GAH14855.1"/>
    <property type="molecule type" value="Genomic_DNA"/>
</dbReference>
<feature type="non-terminal residue" evidence="1">
    <location>
        <position position="1"/>
    </location>
</feature>